<dbReference type="PATRIC" id="fig|565050.3.peg.3493"/>
<sequence>MTHVNSLTPSDITSAVDDIVENTKRAKDAALDAVKSARDTATEVAQQTRTFAAEQARAGAAWTTKQAKEAHHVAEDHPMGLALGAFALGLGLGFLISRNLAR</sequence>
<evidence type="ECO:0000256" key="1">
    <source>
        <dbReference type="SAM" id="Phobius"/>
    </source>
</evidence>
<dbReference type="AlphaFoldDB" id="A0A0H3CDR1"/>
<dbReference type="RefSeq" id="YP_002518952.1">
    <property type="nucleotide sequence ID" value="NC_011916.1"/>
</dbReference>
<accession>A0A0H3CDR1</accession>
<evidence type="ECO:0000313" key="3">
    <source>
        <dbReference type="Proteomes" id="UP000001364"/>
    </source>
</evidence>
<feature type="transmembrane region" description="Helical" evidence="1">
    <location>
        <begin position="79"/>
        <end position="97"/>
    </location>
</feature>
<keyword evidence="1" id="KW-0812">Transmembrane</keyword>
<dbReference type="RefSeq" id="WP_010921295.1">
    <property type="nucleotide sequence ID" value="NC_011916.1"/>
</dbReference>
<keyword evidence="3" id="KW-1185">Reference proteome</keyword>
<gene>
    <name evidence="2" type="ordered locus">CCNA_03579</name>
</gene>
<dbReference type="OrthoDB" id="7190553at2"/>
<dbReference type="GeneID" id="7332577"/>
<evidence type="ECO:0000313" key="2">
    <source>
        <dbReference type="EMBL" id="ACL97044.1"/>
    </source>
</evidence>
<evidence type="ECO:0008006" key="4">
    <source>
        <dbReference type="Google" id="ProtNLM"/>
    </source>
</evidence>
<protein>
    <recommendedName>
        <fullName evidence="4">DUF883 domain-containing protein</fullName>
    </recommendedName>
</protein>
<name>A0A0H3CDR1_CAUVN</name>
<keyword evidence="1" id="KW-0472">Membrane</keyword>
<dbReference type="Proteomes" id="UP000001364">
    <property type="component" value="Chromosome"/>
</dbReference>
<keyword evidence="1" id="KW-1133">Transmembrane helix</keyword>
<dbReference type="KEGG" id="ccs:CCNA_03579"/>
<dbReference type="EMBL" id="CP001340">
    <property type="protein sequence ID" value="ACL97044.1"/>
    <property type="molecule type" value="Genomic_DNA"/>
</dbReference>
<dbReference type="SMR" id="A0A0H3CDR1"/>
<organism evidence="2 3">
    <name type="scientific">Caulobacter vibrioides (strain NA1000 / CB15N)</name>
    <name type="common">Caulobacter crescentus</name>
    <dbReference type="NCBI Taxonomy" id="565050"/>
    <lineage>
        <taxon>Bacteria</taxon>
        <taxon>Pseudomonadati</taxon>
        <taxon>Pseudomonadota</taxon>
        <taxon>Alphaproteobacteria</taxon>
        <taxon>Caulobacterales</taxon>
        <taxon>Caulobacteraceae</taxon>
        <taxon>Caulobacter</taxon>
    </lineage>
</organism>
<dbReference type="HOGENOM" id="CLU_2205310_0_0_5"/>
<proteinExistence type="predicted"/>
<reference evidence="2 3" key="1">
    <citation type="journal article" date="2010" name="J. Bacteriol.">
        <title>The genetic basis of laboratory adaptation in Caulobacter crescentus.</title>
        <authorList>
            <person name="Marks M.E."/>
            <person name="Castro-Rojas C.M."/>
            <person name="Teiling C."/>
            <person name="Du L."/>
            <person name="Kapatral V."/>
            <person name="Walunas T.L."/>
            <person name="Crosson S."/>
        </authorList>
    </citation>
    <scope>NUCLEOTIDE SEQUENCE [LARGE SCALE GENOMIC DNA]</scope>
    <source>
        <strain evidence="3">NA1000 / CB15N</strain>
    </source>
</reference>